<evidence type="ECO:0000259" key="3">
    <source>
        <dbReference type="Pfam" id="PF25324"/>
    </source>
</evidence>
<protein>
    <submittedName>
        <fullName evidence="4">Uncharacterized protein</fullName>
    </submittedName>
</protein>
<dbReference type="Pfam" id="PF13391">
    <property type="entry name" value="HNH_2"/>
    <property type="match status" value="1"/>
</dbReference>
<sequence length="252" mass="28369">MNYNRSLGRDIHIYSAKEPDLVLGGLILASGMTNTNFYAMVEIVFIFTTNFTLRHRSGVVITRDDGPIQPGDYFIVSAGTCATNNEALISSLEAIHPGARDGNFRTSVRDRDRRCVITETPVNERQVECGFRSGINACHIFPIAHNWLWENKNYGRWVKDNIDDESEPSGSINSVRNGILLRSDVHDWFNNYTLSIDPDDGYKIVAFNFDSRFGRSGARLNQAYVQSPDAPSKHLLRLHYRQAVLVNVRGGS</sequence>
<dbReference type="InterPro" id="IPR003615">
    <property type="entry name" value="HNH_nuc"/>
</dbReference>
<keyword evidence="1" id="KW-0472">Membrane</keyword>
<comment type="caution">
    <text evidence="4">The sequence shown here is derived from an EMBL/GenBank/DDBJ whole genome shotgun (WGS) entry which is preliminary data.</text>
</comment>
<accession>A0A2T7A926</accession>
<evidence type="ECO:0000256" key="1">
    <source>
        <dbReference type="SAM" id="Phobius"/>
    </source>
</evidence>
<keyword evidence="5" id="KW-1185">Reference proteome</keyword>
<feature type="transmembrane region" description="Helical" evidence="1">
    <location>
        <begin position="21"/>
        <end position="47"/>
    </location>
</feature>
<name>A0A2T7A926_TUBBO</name>
<dbReference type="OrthoDB" id="2142759at2759"/>
<feature type="domain" description="HNH nuclease" evidence="2">
    <location>
        <begin position="115"/>
        <end position="197"/>
    </location>
</feature>
<evidence type="ECO:0000313" key="5">
    <source>
        <dbReference type="Proteomes" id="UP000244722"/>
    </source>
</evidence>
<keyword evidence="1" id="KW-0812">Transmembrane</keyword>
<gene>
    <name evidence="4" type="ORF">B9Z19DRAFT_1118105</name>
</gene>
<dbReference type="InterPro" id="IPR057203">
    <property type="entry name" value="DUF7881"/>
</dbReference>
<dbReference type="AlphaFoldDB" id="A0A2T7A926"/>
<evidence type="ECO:0000313" key="4">
    <source>
        <dbReference type="EMBL" id="PUU84230.1"/>
    </source>
</evidence>
<organism evidence="4 5">
    <name type="scientific">Tuber borchii</name>
    <name type="common">White truffle</name>
    <dbReference type="NCBI Taxonomy" id="42251"/>
    <lineage>
        <taxon>Eukaryota</taxon>
        <taxon>Fungi</taxon>
        <taxon>Dikarya</taxon>
        <taxon>Ascomycota</taxon>
        <taxon>Pezizomycotina</taxon>
        <taxon>Pezizomycetes</taxon>
        <taxon>Pezizales</taxon>
        <taxon>Tuberaceae</taxon>
        <taxon>Tuber</taxon>
    </lineage>
</organism>
<dbReference type="EMBL" id="NESQ01000002">
    <property type="protein sequence ID" value="PUU84230.1"/>
    <property type="molecule type" value="Genomic_DNA"/>
</dbReference>
<feature type="domain" description="DUF7881" evidence="3">
    <location>
        <begin position="8"/>
        <end position="81"/>
    </location>
</feature>
<evidence type="ECO:0000259" key="2">
    <source>
        <dbReference type="Pfam" id="PF13391"/>
    </source>
</evidence>
<keyword evidence="1" id="KW-1133">Transmembrane helix</keyword>
<dbReference type="STRING" id="42251.A0A2T7A926"/>
<reference evidence="4 5" key="1">
    <citation type="submission" date="2017-04" db="EMBL/GenBank/DDBJ databases">
        <title>Draft genome sequence of Tuber borchii Vittad., a whitish edible truffle.</title>
        <authorList>
            <consortium name="DOE Joint Genome Institute"/>
            <person name="Murat C."/>
            <person name="Kuo A."/>
            <person name="Barry K.W."/>
            <person name="Clum A."/>
            <person name="Dockter R.B."/>
            <person name="Fauchery L."/>
            <person name="Iotti M."/>
            <person name="Kohler A."/>
            <person name="Labutti K."/>
            <person name="Lindquist E.A."/>
            <person name="Lipzen A."/>
            <person name="Ohm R.A."/>
            <person name="Wang M."/>
            <person name="Grigoriev I.V."/>
            <person name="Zambonelli A."/>
            <person name="Martin F.M."/>
        </authorList>
    </citation>
    <scope>NUCLEOTIDE SEQUENCE [LARGE SCALE GENOMIC DNA]</scope>
    <source>
        <strain evidence="4 5">Tbo3840</strain>
    </source>
</reference>
<dbReference type="Proteomes" id="UP000244722">
    <property type="component" value="Unassembled WGS sequence"/>
</dbReference>
<proteinExistence type="predicted"/>
<dbReference type="Pfam" id="PF25324">
    <property type="entry name" value="DUF7881"/>
    <property type="match status" value="1"/>
</dbReference>